<comment type="caution">
    <text evidence="1">The sequence shown here is derived from an EMBL/GenBank/DDBJ whole genome shotgun (WGS) entry which is preliminary data.</text>
</comment>
<dbReference type="AlphaFoldDB" id="A0A7Y0AH28"/>
<evidence type="ECO:0000313" key="2">
    <source>
        <dbReference type="Proteomes" id="UP000559626"/>
    </source>
</evidence>
<name>A0A7Y0AH28_9BACT</name>
<proteinExistence type="predicted"/>
<accession>A0A7Y0AH28</accession>
<protein>
    <submittedName>
        <fullName evidence="1">Uncharacterized protein</fullName>
    </submittedName>
</protein>
<gene>
    <name evidence="1" type="ORF">HHL22_18670</name>
</gene>
<organism evidence="1 2">
    <name type="scientific">Hymenobacter polaris</name>
    <dbReference type="NCBI Taxonomy" id="2682546"/>
    <lineage>
        <taxon>Bacteria</taxon>
        <taxon>Pseudomonadati</taxon>
        <taxon>Bacteroidota</taxon>
        <taxon>Cytophagia</taxon>
        <taxon>Cytophagales</taxon>
        <taxon>Hymenobacteraceae</taxon>
        <taxon>Hymenobacter</taxon>
    </lineage>
</organism>
<sequence>MKLAIFRSLPLASQVRFVLALGTYLAHRLAEDREVHLYHLAGEGKGIFVELAYEEARDELVVLRSFASAVPLDAYMRYLCLPEW</sequence>
<evidence type="ECO:0000313" key="1">
    <source>
        <dbReference type="EMBL" id="NML67233.1"/>
    </source>
</evidence>
<dbReference type="Proteomes" id="UP000559626">
    <property type="component" value="Unassembled WGS sequence"/>
</dbReference>
<dbReference type="RefSeq" id="WP_169532913.1">
    <property type="nucleotide sequence ID" value="NZ_JABBGH010000003.1"/>
</dbReference>
<dbReference type="EMBL" id="JABBGH010000003">
    <property type="protein sequence ID" value="NML67233.1"/>
    <property type="molecule type" value="Genomic_DNA"/>
</dbReference>
<reference evidence="1 2" key="1">
    <citation type="submission" date="2020-04" db="EMBL/GenBank/DDBJ databases">
        <title>Hymenobacter polaris sp. nov., isolated from Arctic soil.</title>
        <authorList>
            <person name="Dahal R.H."/>
        </authorList>
    </citation>
    <scope>NUCLEOTIDE SEQUENCE [LARGE SCALE GENOMIC DNA]</scope>
    <source>
        <strain evidence="1 2">RP-2-7</strain>
    </source>
</reference>
<keyword evidence="2" id="KW-1185">Reference proteome</keyword>